<protein>
    <submittedName>
        <fullName evidence="3">Uncharacterized protein</fullName>
    </submittedName>
</protein>
<comment type="caution">
    <text evidence="3">The sequence shown here is derived from an EMBL/GenBank/DDBJ whole genome shotgun (WGS) entry which is preliminary data.</text>
</comment>
<keyword evidence="4" id="KW-1185">Reference proteome</keyword>
<organism evidence="3 4">
    <name type="scientific">Alternaria dauci</name>
    <dbReference type="NCBI Taxonomy" id="48095"/>
    <lineage>
        <taxon>Eukaryota</taxon>
        <taxon>Fungi</taxon>
        <taxon>Dikarya</taxon>
        <taxon>Ascomycota</taxon>
        <taxon>Pezizomycotina</taxon>
        <taxon>Dothideomycetes</taxon>
        <taxon>Pleosporomycetidae</taxon>
        <taxon>Pleosporales</taxon>
        <taxon>Pleosporineae</taxon>
        <taxon>Pleosporaceae</taxon>
        <taxon>Alternaria</taxon>
        <taxon>Alternaria sect. Porri</taxon>
    </lineage>
</organism>
<evidence type="ECO:0000313" key="3">
    <source>
        <dbReference type="EMBL" id="KAL1800034.1"/>
    </source>
</evidence>
<name>A0ABR3UUM3_9PLEO</name>
<accession>A0ABR3UUM3</accession>
<dbReference type="GeneID" id="96080698"/>
<dbReference type="RefSeq" id="XP_069310618.1">
    <property type="nucleotide sequence ID" value="XM_069447664.1"/>
</dbReference>
<reference evidence="3 4" key="1">
    <citation type="submission" date="2024-09" db="EMBL/GenBank/DDBJ databases">
        <title>T2T genomes of carrot and Alternaria dauci and their utility for understanding host-pathogen interaction during carrot leaf blight disease.</title>
        <authorList>
            <person name="Liu W."/>
            <person name="Xu S."/>
            <person name="Ou C."/>
            <person name="Liu X."/>
            <person name="Zhuang F."/>
            <person name="Deng X.W."/>
        </authorList>
    </citation>
    <scope>NUCLEOTIDE SEQUENCE [LARGE SCALE GENOMIC DNA]</scope>
    <source>
        <strain evidence="3 4">A2016</strain>
    </source>
</reference>
<keyword evidence="2" id="KW-1133">Transmembrane helix</keyword>
<gene>
    <name evidence="3" type="ORF">ACET3X_000376</name>
</gene>
<keyword evidence="2" id="KW-0812">Transmembrane</keyword>
<feature type="transmembrane region" description="Helical" evidence="2">
    <location>
        <begin position="36"/>
        <end position="56"/>
    </location>
</feature>
<evidence type="ECO:0000256" key="1">
    <source>
        <dbReference type="SAM" id="MobiDB-lite"/>
    </source>
</evidence>
<evidence type="ECO:0000256" key="2">
    <source>
        <dbReference type="SAM" id="Phobius"/>
    </source>
</evidence>
<dbReference type="Proteomes" id="UP001578633">
    <property type="component" value="Chromosome 1"/>
</dbReference>
<feature type="transmembrane region" description="Helical" evidence="2">
    <location>
        <begin position="6"/>
        <end position="24"/>
    </location>
</feature>
<proteinExistence type="predicted"/>
<feature type="region of interest" description="Disordered" evidence="1">
    <location>
        <begin position="153"/>
        <end position="201"/>
    </location>
</feature>
<evidence type="ECO:0000313" key="4">
    <source>
        <dbReference type="Proteomes" id="UP001578633"/>
    </source>
</evidence>
<dbReference type="EMBL" id="JBHGVX010000001">
    <property type="protein sequence ID" value="KAL1800034.1"/>
    <property type="molecule type" value="Genomic_DNA"/>
</dbReference>
<keyword evidence="2" id="KW-0472">Membrane</keyword>
<sequence length="201" mass="22995">MEFNSFDFLAISLCSTIFGLLLGIWSKTMLITDREIFLLVAVFTAVAIGILARLSASRALTNFLTGNVSEVHEKQLRDLSEAHRRHIASVKLESHHEHLRLQGDVNNGALKFDRLYNEHDYISSMYQEQIQHVREQEDRIRYLETKLREFGQSTPDTRVPFSAPSSQISFSFPPRRQQSDEVPHPTTSASLLPQVPEVEDE</sequence>